<dbReference type="GO" id="GO:0007165">
    <property type="term" value="P:signal transduction"/>
    <property type="evidence" value="ECO:0007669"/>
    <property type="project" value="UniProtKB-KW"/>
</dbReference>
<evidence type="ECO:0000256" key="1">
    <source>
        <dbReference type="ARBA" id="ARBA00004429"/>
    </source>
</evidence>
<comment type="subcellular location">
    <subcellularLocation>
        <location evidence="1">Cell inner membrane</location>
        <topology evidence="1">Multi-pass membrane protein</topology>
    </subcellularLocation>
</comment>
<evidence type="ECO:0000256" key="3">
    <source>
        <dbReference type="ARBA" id="ARBA00023224"/>
    </source>
</evidence>
<feature type="domain" description="T-SNARE coiled-coil homology" evidence="8">
    <location>
        <begin position="549"/>
        <end position="611"/>
    </location>
</feature>
<evidence type="ECO:0000259" key="8">
    <source>
        <dbReference type="PROSITE" id="PS50192"/>
    </source>
</evidence>
<evidence type="ECO:0000256" key="6">
    <source>
        <dbReference type="SAM" id="Phobius"/>
    </source>
</evidence>
<dbReference type="SMART" id="SM00283">
    <property type="entry name" value="MA"/>
    <property type="match status" value="1"/>
</dbReference>
<evidence type="ECO:0000256" key="5">
    <source>
        <dbReference type="PROSITE-ProRule" id="PRU00284"/>
    </source>
</evidence>
<dbReference type="PROSITE" id="PS50885">
    <property type="entry name" value="HAMP"/>
    <property type="match status" value="1"/>
</dbReference>
<gene>
    <name evidence="10" type="ORF">MGR_1945</name>
</gene>
<organism evidence="10">
    <name type="scientific">Magnetospirillum gryphiswaldense</name>
    <dbReference type="NCBI Taxonomy" id="55518"/>
    <lineage>
        <taxon>Bacteria</taxon>
        <taxon>Pseudomonadati</taxon>
        <taxon>Pseudomonadota</taxon>
        <taxon>Alphaproteobacteria</taxon>
        <taxon>Rhodospirillales</taxon>
        <taxon>Rhodospirillaceae</taxon>
        <taxon>Magnetospirillum</taxon>
    </lineage>
</organism>
<name>A4U446_9PROT</name>
<dbReference type="SUPFAM" id="SSF58104">
    <property type="entry name" value="Methyl-accepting chemotaxis protein (MCP) signaling domain"/>
    <property type="match status" value="1"/>
</dbReference>
<dbReference type="SMART" id="SM00304">
    <property type="entry name" value="HAMP"/>
    <property type="match status" value="1"/>
</dbReference>
<reference evidence="10" key="1">
    <citation type="journal article" date="2007" name="J. Bacteriol.">
        <title>Comparative genome analysis of four magnetotactic bacteria reveals a complex set of group-specific genes implicated in magnetosome biomineralization and function.</title>
        <authorList>
            <person name="Richter M."/>
            <person name="Kube M."/>
            <person name="Bazylinski D.A."/>
            <person name="Lombardot T."/>
            <person name="Gloeckner F.O."/>
            <person name="Reinhardt R."/>
            <person name="Schueler D."/>
        </authorList>
    </citation>
    <scope>NUCLEOTIDE SEQUENCE</scope>
    <source>
        <strain evidence="10">MSR-1</strain>
    </source>
</reference>
<comment type="similarity">
    <text evidence="4">Belongs to the methyl-accepting chemotaxis (MCP) protein family.</text>
</comment>
<accession>A4U446</accession>
<dbReference type="SUPFAM" id="SSF158472">
    <property type="entry name" value="HAMP domain-like"/>
    <property type="match status" value="1"/>
</dbReference>
<feature type="transmembrane region" description="Helical" evidence="6">
    <location>
        <begin position="190"/>
        <end position="211"/>
    </location>
</feature>
<proteinExistence type="inferred from homology"/>
<evidence type="ECO:0000256" key="2">
    <source>
        <dbReference type="ARBA" id="ARBA00022519"/>
    </source>
</evidence>
<dbReference type="Gene3D" id="6.10.340.10">
    <property type="match status" value="1"/>
</dbReference>
<keyword evidence="6" id="KW-0472">Membrane</keyword>
<feature type="domain" description="Methyl-accepting transducer" evidence="7">
    <location>
        <begin position="390"/>
        <end position="633"/>
    </location>
</feature>
<keyword evidence="2" id="KW-0997">Cell inner membrane</keyword>
<evidence type="ECO:0000259" key="9">
    <source>
        <dbReference type="PROSITE" id="PS50885"/>
    </source>
</evidence>
<feature type="domain" description="HAMP" evidence="9">
    <location>
        <begin position="212"/>
        <end position="265"/>
    </location>
</feature>
<dbReference type="RefSeq" id="WP_106001163.1">
    <property type="nucleotide sequence ID" value="NZ_CP027527.1"/>
</dbReference>
<protein>
    <submittedName>
        <fullName evidence="10">Methyl-accepting chemotaxis protein</fullName>
    </submittedName>
</protein>
<dbReference type="PROSITE" id="PS50192">
    <property type="entry name" value="T_SNARE"/>
    <property type="match status" value="1"/>
</dbReference>
<dbReference type="PANTHER" id="PTHR32089:SF112">
    <property type="entry name" value="LYSOZYME-LIKE PROTEIN-RELATED"/>
    <property type="match status" value="1"/>
</dbReference>
<dbReference type="Pfam" id="PF00672">
    <property type="entry name" value="HAMP"/>
    <property type="match status" value="1"/>
</dbReference>
<dbReference type="AlphaFoldDB" id="A4U446"/>
<dbReference type="Gene3D" id="1.10.287.950">
    <property type="entry name" value="Methyl-accepting chemotaxis protein"/>
    <property type="match status" value="1"/>
</dbReference>
<dbReference type="GO" id="GO:0005886">
    <property type="term" value="C:plasma membrane"/>
    <property type="evidence" value="ECO:0007669"/>
    <property type="project" value="UniProtKB-SubCell"/>
</dbReference>
<dbReference type="PROSITE" id="PS50111">
    <property type="entry name" value="CHEMOTAXIS_TRANSDUC_2"/>
    <property type="match status" value="1"/>
</dbReference>
<keyword evidence="3 5" id="KW-0807">Transducer</keyword>
<dbReference type="Gene3D" id="3.30.450.20">
    <property type="entry name" value="PAS domain"/>
    <property type="match status" value="1"/>
</dbReference>
<dbReference type="Pfam" id="PF00015">
    <property type="entry name" value="MCPsignal"/>
    <property type="match status" value="1"/>
</dbReference>
<evidence type="ECO:0000313" key="10">
    <source>
        <dbReference type="EMBL" id="CAM77653.1"/>
    </source>
</evidence>
<dbReference type="EMBL" id="CU459003">
    <property type="protein sequence ID" value="CAM77653.1"/>
    <property type="molecule type" value="Genomic_DNA"/>
</dbReference>
<dbReference type="InterPro" id="IPR003660">
    <property type="entry name" value="HAMP_dom"/>
</dbReference>
<sequence>MSLSTIRGKLLALAIAVALALGAISVAWWSAFAELKVNGPTYGRVVQAKDLVADILPPPEYILESYLEASQALSAEPAEISVHKAAMVRLRKDFDDRHEFWKAQSIDQSVRDGLLVEAYGPAVRFYDRAFTVLFPALERGDYASAKAVFNEMRGYYANHRAAIDKLVTASDALSKNVEAIATDQESNYNWLVAVITALSSVFCLAFLLAMAKSIAAPMAKMTSIMSSLASGDSSVSVPEQTRSDEIGVMARGLETLRKVVENSYRLNNLVEDQPAAIILCSNDMKVSYLNKSAKAILRRMQRDSKKDMSDVIGRSILDFHDHPEGVKKIVSNVDALPFCGKFSMAGVTIENVVDAVRDKSGKVVGLMLSWKDVTDYIKLAETFEQQVKGAAQSVTAACSQLSNAAETMNTTAQETKAEGNEVAAAAMQATGNVQAVASAAEQLAASVNEITRQVANSASLARSTADEAKKTGATLATLEQSAAKISEVVGMINAIASQTNLLALNATIEAARAGEAGKGFAVVANEVKGLANQTARATDEIAIQMRQMQEITKETVQAIQQIIGMIGEIDISSANVAAVVEQQGAATSEISRSVQSAAAGTAQVSANIVKVVEGAEVTGHNAGDVRSSVHDLASQARSLETGVNAFLEQMRK</sequence>
<keyword evidence="6" id="KW-0812">Transmembrane</keyword>
<dbReference type="InterPro" id="IPR000727">
    <property type="entry name" value="T_SNARE_dom"/>
</dbReference>
<evidence type="ECO:0000256" key="4">
    <source>
        <dbReference type="ARBA" id="ARBA00029447"/>
    </source>
</evidence>
<dbReference type="PANTHER" id="PTHR32089">
    <property type="entry name" value="METHYL-ACCEPTING CHEMOTAXIS PROTEIN MCPB"/>
    <property type="match status" value="1"/>
</dbReference>
<dbReference type="InterPro" id="IPR004089">
    <property type="entry name" value="MCPsignal_dom"/>
</dbReference>
<keyword evidence="6" id="KW-1133">Transmembrane helix</keyword>
<evidence type="ECO:0000259" key="7">
    <source>
        <dbReference type="PROSITE" id="PS50111"/>
    </source>
</evidence>
<keyword evidence="2" id="KW-1003">Cell membrane</keyword>